<protein>
    <submittedName>
        <fullName evidence="5">HTH DNA-binding protein</fullName>
    </submittedName>
</protein>
<feature type="domain" description="HVO-A0563 N-terminal" evidence="4">
    <location>
        <begin position="6"/>
        <end position="147"/>
    </location>
</feature>
<accession>M0ANK3</accession>
<dbReference type="GO" id="GO:0003677">
    <property type="term" value="F:DNA binding"/>
    <property type="evidence" value="ECO:0007669"/>
    <property type="project" value="UniProtKB-KW"/>
</dbReference>
<dbReference type="Gene3D" id="1.10.10.10">
    <property type="entry name" value="Winged helix-like DNA-binding domain superfamily/Winged helix DNA-binding domain"/>
    <property type="match status" value="1"/>
</dbReference>
<dbReference type="PANTHER" id="PTHR34236">
    <property type="entry name" value="DIMETHYL SULFOXIDE REDUCTASE TRANSCRIPTIONAL ACTIVATOR"/>
    <property type="match status" value="1"/>
</dbReference>
<feature type="domain" description="HTH bat-type" evidence="3">
    <location>
        <begin position="158"/>
        <end position="209"/>
    </location>
</feature>
<dbReference type="InterPro" id="IPR013324">
    <property type="entry name" value="RNA_pol_sigma_r3/r4-like"/>
</dbReference>
<evidence type="ECO:0000259" key="4">
    <source>
        <dbReference type="Pfam" id="PF24280"/>
    </source>
</evidence>
<dbReference type="Pfam" id="PF04967">
    <property type="entry name" value="HTH_10"/>
    <property type="match status" value="1"/>
</dbReference>
<keyword evidence="2" id="KW-0804">Transcription</keyword>
<reference evidence="5 6" key="1">
    <citation type="journal article" date="2014" name="PLoS Genet.">
        <title>Phylogenetically driven sequencing of extremely halophilic archaea reveals strategies for static and dynamic osmo-response.</title>
        <authorList>
            <person name="Becker E.A."/>
            <person name="Seitzer P.M."/>
            <person name="Tritt A."/>
            <person name="Larsen D."/>
            <person name="Krusor M."/>
            <person name="Yao A.I."/>
            <person name="Wu D."/>
            <person name="Madern D."/>
            <person name="Eisen J.A."/>
            <person name="Darling A.E."/>
            <person name="Facciotti M.T."/>
        </authorList>
    </citation>
    <scope>NUCLEOTIDE SEQUENCE [LARGE SCALE GENOMIC DNA]</scope>
    <source>
        <strain evidence="5 6">DSM 13077</strain>
    </source>
</reference>
<organism evidence="5 6">
    <name type="scientific">Natrialba aegyptia DSM 13077</name>
    <dbReference type="NCBI Taxonomy" id="1227491"/>
    <lineage>
        <taxon>Archaea</taxon>
        <taxon>Methanobacteriati</taxon>
        <taxon>Methanobacteriota</taxon>
        <taxon>Stenosarchaea group</taxon>
        <taxon>Halobacteria</taxon>
        <taxon>Halobacteriales</taxon>
        <taxon>Natrialbaceae</taxon>
        <taxon>Natrialba</taxon>
    </lineage>
</organism>
<comment type="caution">
    <text evidence="5">The sequence shown here is derived from an EMBL/GenBank/DDBJ whole genome shotgun (WGS) entry which is preliminary data.</text>
</comment>
<evidence type="ECO:0000256" key="1">
    <source>
        <dbReference type="ARBA" id="ARBA00023015"/>
    </source>
</evidence>
<proteinExistence type="predicted"/>
<dbReference type="SUPFAM" id="SSF88659">
    <property type="entry name" value="Sigma3 and sigma4 domains of RNA polymerase sigma factors"/>
    <property type="match status" value="1"/>
</dbReference>
<evidence type="ECO:0000313" key="5">
    <source>
        <dbReference type="EMBL" id="ELY98963.1"/>
    </source>
</evidence>
<keyword evidence="5" id="KW-0238">DNA-binding</keyword>
<evidence type="ECO:0000313" key="6">
    <source>
        <dbReference type="Proteomes" id="UP000011591"/>
    </source>
</evidence>
<gene>
    <name evidence="5" type="ORF">C480_20844</name>
</gene>
<dbReference type="Pfam" id="PF24280">
    <property type="entry name" value="HVO_A0563_N"/>
    <property type="match status" value="1"/>
</dbReference>
<keyword evidence="6" id="KW-1185">Reference proteome</keyword>
<evidence type="ECO:0000256" key="2">
    <source>
        <dbReference type="ARBA" id="ARBA00023163"/>
    </source>
</evidence>
<name>M0ANK3_9EURY</name>
<dbReference type="PATRIC" id="fig|1227491.4.peg.4189"/>
<evidence type="ECO:0000259" key="3">
    <source>
        <dbReference type="Pfam" id="PF04967"/>
    </source>
</evidence>
<dbReference type="InterPro" id="IPR056531">
    <property type="entry name" value="HVO_A0563_N"/>
</dbReference>
<dbReference type="PANTHER" id="PTHR34236:SF1">
    <property type="entry name" value="DIMETHYL SULFOXIDE REDUCTASE TRANSCRIPTIONAL ACTIVATOR"/>
    <property type="match status" value="1"/>
</dbReference>
<dbReference type="InterPro" id="IPR036388">
    <property type="entry name" value="WH-like_DNA-bd_sf"/>
</dbReference>
<dbReference type="Proteomes" id="UP000011591">
    <property type="component" value="Unassembled WGS sequence"/>
</dbReference>
<keyword evidence="1" id="KW-0805">Transcription regulation</keyword>
<sequence>MSVYKAVFRIQSDDPYSNSTANNNTSIELWCNDHCDLLHVTGERQDDVVAYVNAEVGVQEQIRNGNDRTVITEACLKQHGESYIEAPLAANDCLLLPPLRYEDGAKVVRVLALDSANLTAFYADVADEHTVTVESKKELQTVASETPVLSVGSFLPTLSDRQRAVFLAAHNQGYYEIPRETTTAEIAETVGVGRRTAEHHLRRAEEKLADAFAAYL</sequence>
<dbReference type="EMBL" id="AOIP01000059">
    <property type="protein sequence ID" value="ELY98963.1"/>
    <property type="molecule type" value="Genomic_DNA"/>
</dbReference>
<dbReference type="AlphaFoldDB" id="M0ANK3"/>
<dbReference type="InterPro" id="IPR007050">
    <property type="entry name" value="HTH_bacterioopsin"/>
</dbReference>